<feature type="chain" id="PRO_5008770949" description="TRP C-terminal domain-containing protein" evidence="3">
    <location>
        <begin position="30"/>
        <end position="700"/>
    </location>
</feature>
<feature type="region of interest" description="Disordered" evidence="1">
    <location>
        <begin position="681"/>
        <end position="700"/>
    </location>
</feature>
<keyword evidence="3" id="KW-0732">Signal</keyword>
<gene>
    <name evidence="4" type="ORF">GUITHDRAFT_140721</name>
</gene>
<name>L1J4U0_GUITC</name>
<dbReference type="AlphaFoldDB" id="L1J4U0"/>
<feature type="transmembrane region" description="Helical" evidence="2">
    <location>
        <begin position="579"/>
        <end position="598"/>
    </location>
</feature>
<reference evidence="4 6" key="1">
    <citation type="journal article" date="2012" name="Nature">
        <title>Algal genomes reveal evolutionary mosaicism and the fate of nucleomorphs.</title>
        <authorList>
            <consortium name="DOE Joint Genome Institute"/>
            <person name="Curtis B.A."/>
            <person name="Tanifuji G."/>
            <person name="Burki F."/>
            <person name="Gruber A."/>
            <person name="Irimia M."/>
            <person name="Maruyama S."/>
            <person name="Arias M.C."/>
            <person name="Ball S.G."/>
            <person name="Gile G.H."/>
            <person name="Hirakawa Y."/>
            <person name="Hopkins J.F."/>
            <person name="Kuo A."/>
            <person name="Rensing S.A."/>
            <person name="Schmutz J."/>
            <person name="Symeonidi A."/>
            <person name="Elias M."/>
            <person name="Eveleigh R.J."/>
            <person name="Herman E.K."/>
            <person name="Klute M.J."/>
            <person name="Nakayama T."/>
            <person name="Obornik M."/>
            <person name="Reyes-Prieto A."/>
            <person name="Armbrust E.V."/>
            <person name="Aves S.J."/>
            <person name="Beiko R.G."/>
            <person name="Coutinho P."/>
            <person name="Dacks J.B."/>
            <person name="Durnford D.G."/>
            <person name="Fast N.M."/>
            <person name="Green B.R."/>
            <person name="Grisdale C.J."/>
            <person name="Hempel F."/>
            <person name="Henrissat B."/>
            <person name="Hoppner M.P."/>
            <person name="Ishida K."/>
            <person name="Kim E."/>
            <person name="Koreny L."/>
            <person name="Kroth P.G."/>
            <person name="Liu Y."/>
            <person name="Malik S.B."/>
            <person name="Maier U.G."/>
            <person name="McRose D."/>
            <person name="Mock T."/>
            <person name="Neilson J.A."/>
            <person name="Onodera N.T."/>
            <person name="Poole A.M."/>
            <person name="Pritham E.J."/>
            <person name="Richards T.A."/>
            <person name="Rocap G."/>
            <person name="Roy S.W."/>
            <person name="Sarai C."/>
            <person name="Schaack S."/>
            <person name="Shirato S."/>
            <person name="Slamovits C.H."/>
            <person name="Spencer D.F."/>
            <person name="Suzuki S."/>
            <person name="Worden A.Z."/>
            <person name="Zauner S."/>
            <person name="Barry K."/>
            <person name="Bell C."/>
            <person name="Bharti A.K."/>
            <person name="Crow J.A."/>
            <person name="Grimwood J."/>
            <person name="Kramer R."/>
            <person name="Lindquist E."/>
            <person name="Lucas S."/>
            <person name="Salamov A."/>
            <person name="McFadden G.I."/>
            <person name="Lane C.E."/>
            <person name="Keeling P.J."/>
            <person name="Gray M.W."/>
            <person name="Grigoriev I.V."/>
            <person name="Archibald J.M."/>
        </authorList>
    </citation>
    <scope>NUCLEOTIDE SEQUENCE</scope>
    <source>
        <strain evidence="4 6">CCMP2712</strain>
    </source>
</reference>
<accession>L1J4U0</accession>
<evidence type="ECO:0000256" key="1">
    <source>
        <dbReference type="SAM" id="MobiDB-lite"/>
    </source>
</evidence>
<proteinExistence type="predicted"/>
<feature type="transmembrane region" description="Helical" evidence="2">
    <location>
        <begin position="500"/>
        <end position="516"/>
    </location>
</feature>
<dbReference type="KEGG" id="gtt:GUITHDRAFT_140721"/>
<evidence type="ECO:0008006" key="7">
    <source>
        <dbReference type="Google" id="ProtNLM"/>
    </source>
</evidence>
<keyword evidence="2" id="KW-1133">Transmembrane helix</keyword>
<dbReference type="EnsemblProtists" id="EKX43144">
    <property type="protein sequence ID" value="EKX43144"/>
    <property type="gene ID" value="GUITHDRAFT_140721"/>
</dbReference>
<feature type="signal peptide" evidence="3">
    <location>
        <begin position="1"/>
        <end position="29"/>
    </location>
</feature>
<keyword evidence="2" id="KW-0472">Membrane</keyword>
<feature type="transmembrane region" description="Helical" evidence="2">
    <location>
        <begin position="522"/>
        <end position="540"/>
    </location>
</feature>
<dbReference type="HOGENOM" id="CLU_394047_0_0_1"/>
<organism evidence="4">
    <name type="scientific">Guillardia theta (strain CCMP2712)</name>
    <name type="common">Cryptophyte</name>
    <dbReference type="NCBI Taxonomy" id="905079"/>
    <lineage>
        <taxon>Eukaryota</taxon>
        <taxon>Cryptophyceae</taxon>
        <taxon>Pyrenomonadales</taxon>
        <taxon>Geminigeraceae</taxon>
        <taxon>Guillardia</taxon>
    </lineage>
</organism>
<feature type="compositionally biased region" description="Basic residues" evidence="1">
    <location>
        <begin position="181"/>
        <end position="195"/>
    </location>
</feature>
<feature type="transmembrane region" description="Helical" evidence="2">
    <location>
        <begin position="325"/>
        <end position="343"/>
    </location>
</feature>
<reference evidence="5" key="3">
    <citation type="submission" date="2015-06" db="UniProtKB">
        <authorList>
            <consortium name="EnsemblProtists"/>
        </authorList>
    </citation>
    <scope>IDENTIFICATION</scope>
</reference>
<dbReference type="PaxDb" id="55529-EKX43144"/>
<protein>
    <recommendedName>
        <fullName evidence="7">TRP C-terminal domain-containing protein</fullName>
    </recommendedName>
</protein>
<feature type="transmembrane region" description="Helical" evidence="2">
    <location>
        <begin position="398"/>
        <end position="419"/>
    </location>
</feature>
<evidence type="ECO:0000313" key="4">
    <source>
        <dbReference type="EMBL" id="EKX43144.1"/>
    </source>
</evidence>
<feature type="region of interest" description="Disordered" evidence="1">
    <location>
        <begin position="174"/>
        <end position="202"/>
    </location>
</feature>
<evidence type="ECO:0000313" key="6">
    <source>
        <dbReference type="Proteomes" id="UP000011087"/>
    </source>
</evidence>
<evidence type="ECO:0000313" key="5">
    <source>
        <dbReference type="EnsemblProtists" id="EKX43144"/>
    </source>
</evidence>
<evidence type="ECO:0000256" key="3">
    <source>
        <dbReference type="SAM" id="SignalP"/>
    </source>
</evidence>
<dbReference type="Proteomes" id="UP000011087">
    <property type="component" value="Unassembled WGS sequence"/>
</dbReference>
<sequence>MTGTTLPRRLLPFLLLLLLLLSSFSSCEAAGTCYKASKTFYDHCGRLNITVGSCESMQDAENSLSSIGNHPYASDDCSHRSLSLYCQKFGAQSRPDIGCSHICPLTPSHMEDGCLSDDDCPGFRSGFDGHGMRICCDTLREVLLSLCELSAEQVNAMDVSAHCFATGCWEGRGDEVPMSRRSSKRSKSKSSKGKKGPSDLPALTPKTARAVATLITITTVVAIASVTITTAVDLLSLAPSSPSAETIGSKPTAEGASYVVPLILQTQFLALIGLHSDRIMSGWGGAFWDEPLAILSSDLQWLNYRFTAVFEQSTSVTHDRRLLDTLLWCVLILMLVSLLRLMSNKLMKHRMARSMQGQEGHVRMTPFPKWELAVCVTQVQGLSIVCSSGMWYGNLTDLLLGILIYMVVFAGWLILVWLARLGARGKVTWESVSLQEAVNKWKEDTKSLARDKRTTLRVFTVPVILGRWLVHPRDCATHEESWLYMNRFGILIQALKQKTWWYYVYCIWLKLFYPWLLMLPMVFLMGFTIIELLLVLFSVPHIDLREWIAQVLAVSGNVGITLSLFLYDLDFISEETLHEHLMALILVSFVPLAFLSLCSEANRIVMTINQLRKPSRAVVPDINNDSKSARSTTVEVLKQGWEIQPVESVEVQNGSCDGKEAEDEGTREDVGGFLQGLVTSARELMPVDSNDSETSLPEPA</sequence>
<dbReference type="RefSeq" id="XP_005830124.1">
    <property type="nucleotide sequence ID" value="XM_005830067.1"/>
</dbReference>
<keyword evidence="6" id="KW-1185">Reference proteome</keyword>
<evidence type="ECO:0000256" key="2">
    <source>
        <dbReference type="SAM" id="Phobius"/>
    </source>
</evidence>
<keyword evidence="2" id="KW-0812">Transmembrane</keyword>
<dbReference type="EMBL" id="JH993012">
    <property type="protein sequence ID" value="EKX43144.1"/>
    <property type="molecule type" value="Genomic_DNA"/>
</dbReference>
<reference evidence="6" key="2">
    <citation type="submission" date="2012-11" db="EMBL/GenBank/DDBJ databases">
        <authorList>
            <person name="Kuo A."/>
            <person name="Curtis B.A."/>
            <person name="Tanifuji G."/>
            <person name="Burki F."/>
            <person name="Gruber A."/>
            <person name="Irimia M."/>
            <person name="Maruyama S."/>
            <person name="Arias M.C."/>
            <person name="Ball S.G."/>
            <person name="Gile G.H."/>
            <person name="Hirakawa Y."/>
            <person name="Hopkins J.F."/>
            <person name="Rensing S.A."/>
            <person name="Schmutz J."/>
            <person name="Symeonidi A."/>
            <person name="Elias M."/>
            <person name="Eveleigh R.J."/>
            <person name="Herman E.K."/>
            <person name="Klute M.J."/>
            <person name="Nakayama T."/>
            <person name="Obornik M."/>
            <person name="Reyes-Prieto A."/>
            <person name="Armbrust E.V."/>
            <person name="Aves S.J."/>
            <person name="Beiko R.G."/>
            <person name="Coutinho P."/>
            <person name="Dacks J.B."/>
            <person name="Durnford D.G."/>
            <person name="Fast N.M."/>
            <person name="Green B.R."/>
            <person name="Grisdale C."/>
            <person name="Hempe F."/>
            <person name="Henrissat B."/>
            <person name="Hoppner M.P."/>
            <person name="Ishida K.-I."/>
            <person name="Kim E."/>
            <person name="Koreny L."/>
            <person name="Kroth P.G."/>
            <person name="Liu Y."/>
            <person name="Malik S.-B."/>
            <person name="Maier U.G."/>
            <person name="McRose D."/>
            <person name="Mock T."/>
            <person name="Neilson J.A."/>
            <person name="Onodera N.T."/>
            <person name="Poole A.M."/>
            <person name="Pritham E.J."/>
            <person name="Richards T.A."/>
            <person name="Rocap G."/>
            <person name="Roy S.W."/>
            <person name="Sarai C."/>
            <person name="Schaack S."/>
            <person name="Shirato S."/>
            <person name="Slamovits C.H."/>
            <person name="Spencer D.F."/>
            <person name="Suzuki S."/>
            <person name="Worden A.Z."/>
            <person name="Zauner S."/>
            <person name="Barry K."/>
            <person name="Bell C."/>
            <person name="Bharti A.K."/>
            <person name="Crow J.A."/>
            <person name="Grimwood J."/>
            <person name="Kramer R."/>
            <person name="Lindquist E."/>
            <person name="Lucas S."/>
            <person name="Salamov A."/>
            <person name="McFadden G.I."/>
            <person name="Lane C.E."/>
            <person name="Keeling P.J."/>
            <person name="Gray M.W."/>
            <person name="Grigoriev I.V."/>
            <person name="Archibald J.M."/>
        </authorList>
    </citation>
    <scope>NUCLEOTIDE SEQUENCE</scope>
    <source>
        <strain evidence="6">CCMP2712</strain>
    </source>
</reference>
<dbReference type="GeneID" id="17299727"/>
<feature type="transmembrane region" description="Helical" evidence="2">
    <location>
        <begin position="547"/>
        <end position="567"/>
    </location>
</feature>
<feature type="region of interest" description="Disordered" evidence="1">
    <location>
        <begin position="651"/>
        <end position="672"/>
    </location>
</feature>